<protein>
    <submittedName>
        <fullName evidence="1">Uncharacterized protein</fullName>
    </submittedName>
</protein>
<reference evidence="1" key="1">
    <citation type="submission" date="2020-05" db="UniProtKB">
        <authorList>
            <consortium name="EnsemblMetazoa"/>
        </authorList>
    </citation>
    <scope>IDENTIFICATION</scope>
    <source>
        <strain evidence="1">USDA</strain>
    </source>
</reference>
<name>A0A1I8P1J8_STOCA</name>
<dbReference type="EnsemblMetazoa" id="SCAU004025-RB">
    <property type="protein sequence ID" value="SCAU004025-PB"/>
    <property type="gene ID" value="SCAU004025"/>
</dbReference>
<sequence>MNGKELLNDERLRGENLKFDKRCPRYTIAHNANLCAGPCRLRLIMLLISNTKKIEVRTNAGERATKIVIYADRLIK</sequence>
<accession>A0A1I8P1J8</accession>
<dbReference type="Proteomes" id="UP000095300">
    <property type="component" value="Unassembled WGS sequence"/>
</dbReference>
<organism evidence="1 2">
    <name type="scientific">Stomoxys calcitrans</name>
    <name type="common">Stable fly</name>
    <name type="synonym">Conops calcitrans</name>
    <dbReference type="NCBI Taxonomy" id="35570"/>
    <lineage>
        <taxon>Eukaryota</taxon>
        <taxon>Metazoa</taxon>
        <taxon>Ecdysozoa</taxon>
        <taxon>Arthropoda</taxon>
        <taxon>Hexapoda</taxon>
        <taxon>Insecta</taxon>
        <taxon>Pterygota</taxon>
        <taxon>Neoptera</taxon>
        <taxon>Endopterygota</taxon>
        <taxon>Diptera</taxon>
        <taxon>Brachycera</taxon>
        <taxon>Muscomorpha</taxon>
        <taxon>Muscoidea</taxon>
        <taxon>Muscidae</taxon>
        <taxon>Stomoxys</taxon>
    </lineage>
</organism>
<gene>
    <name evidence="1" type="primary">106095336</name>
</gene>
<evidence type="ECO:0000313" key="2">
    <source>
        <dbReference type="Proteomes" id="UP000095300"/>
    </source>
</evidence>
<dbReference type="VEuPathDB" id="VectorBase:SCAU004025"/>
<keyword evidence="2" id="KW-1185">Reference proteome</keyword>
<proteinExistence type="predicted"/>
<dbReference type="AlphaFoldDB" id="A0A1I8P1J8"/>
<evidence type="ECO:0000313" key="1">
    <source>
        <dbReference type="EnsemblMetazoa" id="SCAU004025-PB"/>
    </source>
</evidence>